<dbReference type="Pfam" id="PF03725">
    <property type="entry name" value="RNase_PH_C"/>
    <property type="match status" value="1"/>
</dbReference>
<keyword evidence="5" id="KW-0271">Exosome</keyword>
<feature type="domain" description="Exoribonuclease phosphorolytic" evidence="7">
    <location>
        <begin position="33"/>
        <end position="167"/>
    </location>
</feature>
<feature type="domain" description="Exoribonuclease phosphorolytic" evidence="8">
    <location>
        <begin position="199"/>
        <end position="262"/>
    </location>
</feature>
<evidence type="ECO:0000259" key="8">
    <source>
        <dbReference type="Pfam" id="PF03725"/>
    </source>
</evidence>
<comment type="caution">
    <text evidence="9">The sequence shown here is derived from an EMBL/GenBank/DDBJ whole genome shotgun (WGS) entry which is preliminary data.</text>
</comment>
<evidence type="ECO:0000256" key="3">
    <source>
        <dbReference type="ARBA" id="ARBA00006678"/>
    </source>
</evidence>
<evidence type="ECO:0000256" key="1">
    <source>
        <dbReference type="ARBA" id="ARBA00004496"/>
    </source>
</evidence>
<evidence type="ECO:0000256" key="5">
    <source>
        <dbReference type="ARBA" id="ARBA00022835"/>
    </source>
</evidence>
<dbReference type="SUPFAM" id="SSF54211">
    <property type="entry name" value="Ribosomal protein S5 domain 2-like"/>
    <property type="match status" value="1"/>
</dbReference>
<dbReference type="GO" id="GO:0016075">
    <property type="term" value="P:rRNA catabolic process"/>
    <property type="evidence" value="ECO:0007669"/>
    <property type="project" value="TreeGrafter"/>
</dbReference>
<dbReference type="GO" id="GO:0034473">
    <property type="term" value="P:U1 snRNA 3'-end processing"/>
    <property type="evidence" value="ECO:0007669"/>
    <property type="project" value="TreeGrafter"/>
</dbReference>
<dbReference type="GO" id="GO:0071038">
    <property type="term" value="P:TRAMP-dependent tRNA surveillance pathway"/>
    <property type="evidence" value="ECO:0007669"/>
    <property type="project" value="TreeGrafter"/>
</dbReference>
<proteinExistence type="inferred from homology"/>
<dbReference type="Proteomes" id="UP000663829">
    <property type="component" value="Unassembled WGS sequence"/>
</dbReference>
<dbReference type="InterPro" id="IPR001247">
    <property type="entry name" value="ExoRNase_PH_dom1"/>
</dbReference>
<dbReference type="GO" id="GO:0034476">
    <property type="term" value="P:U5 snRNA 3'-end processing"/>
    <property type="evidence" value="ECO:0007669"/>
    <property type="project" value="TreeGrafter"/>
</dbReference>
<dbReference type="EMBL" id="CAJOBC010000645">
    <property type="protein sequence ID" value="CAF3610778.1"/>
    <property type="molecule type" value="Genomic_DNA"/>
</dbReference>
<gene>
    <name evidence="9" type="ORF">GPM918_LOCUS4683</name>
    <name evidence="10" type="ORF">SRO942_LOCUS4706</name>
</gene>
<dbReference type="EMBL" id="CAJNOQ010000641">
    <property type="protein sequence ID" value="CAF0823725.1"/>
    <property type="molecule type" value="Genomic_DNA"/>
</dbReference>
<evidence type="ECO:0000259" key="7">
    <source>
        <dbReference type="Pfam" id="PF01138"/>
    </source>
</evidence>
<dbReference type="GO" id="GO:0005730">
    <property type="term" value="C:nucleolus"/>
    <property type="evidence" value="ECO:0007669"/>
    <property type="project" value="UniProtKB-SubCell"/>
</dbReference>
<dbReference type="InterPro" id="IPR027408">
    <property type="entry name" value="PNPase/RNase_PH_dom_sf"/>
</dbReference>
<evidence type="ECO:0000256" key="6">
    <source>
        <dbReference type="ARBA" id="ARBA00042523"/>
    </source>
</evidence>
<dbReference type="Gene3D" id="3.30.230.70">
    <property type="entry name" value="GHMP Kinase, N-terminal domain"/>
    <property type="match status" value="1"/>
</dbReference>
<comment type="subcellular location">
    <subcellularLocation>
        <location evidence="1">Cytoplasm</location>
    </subcellularLocation>
    <subcellularLocation>
        <location evidence="2">Nucleus</location>
        <location evidence="2">Nucleolus</location>
    </subcellularLocation>
</comment>
<dbReference type="CDD" id="cd11367">
    <property type="entry name" value="RNase_PH_RRP42"/>
    <property type="match status" value="1"/>
</dbReference>
<dbReference type="OrthoDB" id="272245at2759"/>
<dbReference type="InterPro" id="IPR015847">
    <property type="entry name" value="ExoRNase_PH_dom2"/>
</dbReference>
<dbReference type="Proteomes" id="UP000681722">
    <property type="component" value="Unassembled WGS sequence"/>
</dbReference>
<dbReference type="InterPro" id="IPR036345">
    <property type="entry name" value="ExoRNase_PH_dom2_sf"/>
</dbReference>
<dbReference type="SUPFAM" id="SSF55666">
    <property type="entry name" value="Ribonuclease PH domain 2-like"/>
    <property type="match status" value="1"/>
</dbReference>
<dbReference type="InterPro" id="IPR050590">
    <property type="entry name" value="Exosome_comp_Rrp42_subfam"/>
</dbReference>
<dbReference type="GO" id="GO:0071035">
    <property type="term" value="P:nuclear polyadenylation-dependent rRNA catabolic process"/>
    <property type="evidence" value="ECO:0007669"/>
    <property type="project" value="TreeGrafter"/>
</dbReference>
<dbReference type="AlphaFoldDB" id="A0A813UAV6"/>
<accession>A0A813UAV6</accession>
<sequence length="301" mass="33395">MPRVPVASEDERKFIVDGIQSDFRLDGRTSRMYRPVLLATDVVNTANGSCLLKLGGTIVMAGVTFEFTRTSQESPNEGRIEATVDGSGCHSLRIFGRQRHLFTKQISRSLNYILNNPKCFDREQLCVVKGHHCWLVHVDISVLRYEGNLYDACSFAMKAALSETKVPSLQVTHDEETSEVTVDVCDDPFQFGLLNVSNLPVFISVSQVSGIHIVDTTLKEDSVTLARITYGVKDNGNIVYMSKDGGGSLDLLNLRSMSKVASDIGPQMNSLLLDKIHLSKAKQPLWGHVNENLLFDDINFV</sequence>
<dbReference type="GO" id="GO:0000467">
    <property type="term" value="P:exonucleolytic trimming to generate mature 3'-end of 5.8S rRNA from tricistronic rRNA transcript (SSU-rRNA, 5.8S rRNA, LSU-rRNA)"/>
    <property type="evidence" value="ECO:0007669"/>
    <property type="project" value="TreeGrafter"/>
</dbReference>
<evidence type="ECO:0000256" key="2">
    <source>
        <dbReference type="ARBA" id="ARBA00004604"/>
    </source>
</evidence>
<dbReference type="GO" id="GO:0071028">
    <property type="term" value="P:nuclear mRNA surveillance"/>
    <property type="evidence" value="ECO:0007669"/>
    <property type="project" value="TreeGrafter"/>
</dbReference>
<comment type="similarity">
    <text evidence="3">Belongs to the RNase PH family.</text>
</comment>
<name>A0A813UAV6_9BILA</name>
<organism evidence="9 11">
    <name type="scientific">Didymodactylos carnosus</name>
    <dbReference type="NCBI Taxonomy" id="1234261"/>
    <lineage>
        <taxon>Eukaryota</taxon>
        <taxon>Metazoa</taxon>
        <taxon>Spiralia</taxon>
        <taxon>Gnathifera</taxon>
        <taxon>Rotifera</taxon>
        <taxon>Eurotatoria</taxon>
        <taxon>Bdelloidea</taxon>
        <taxon>Philodinida</taxon>
        <taxon>Philodinidae</taxon>
        <taxon>Didymodactylos</taxon>
    </lineage>
</organism>
<keyword evidence="11" id="KW-1185">Reference proteome</keyword>
<dbReference type="GO" id="GO:0000176">
    <property type="term" value="C:nuclear exosome (RNase complex)"/>
    <property type="evidence" value="ECO:0007669"/>
    <property type="project" value="TreeGrafter"/>
</dbReference>
<evidence type="ECO:0000313" key="10">
    <source>
        <dbReference type="EMBL" id="CAF3610778.1"/>
    </source>
</evidence>
<keyword evidence="4" id="KW-0963">Cytoplasm</keyword>
<dbReference type="GO" id="GO:0034475">
    <property type="term" value="P:U4 snRNA 3'-end processing"/>
    <property type="evidence" value="ECO:0007669"/>
    <property type="project" value="TreeGrafter"/>
</dbReference>
<evidence type="ECO:0000256" key="4">
    <source>
        <dbReference type="ARBA" id="ARBA00022490"/>
    </source>
</evidence>
<reference evidence="9" key="1">
    <citation type="submission" date="2021-02" db="EMBL/GenBank/DDBJ databases">
        <authorList>
            <person name="Nowell W R."/>
        </authorList>
    </citation>
    <scope>NUCLEOTIDE SEQUENCE</scope>
</reference>
<dbReference type="InterPro" id="IPR020568">
    <property type="entry name" value="Ribosomal_Su5_D2-typ_SF"/>
</dbReference>
<evidence type="ECO:0000313" key="9">
    <source>
        <dbReference type="EMBL" id="CAF0823725.1"/>
    </source>
</evidence>
<evidence type="ECO:0000313" key="11">
    <source>
        <dbReference type="Proteomes" id="UP000663829"/>
    </source>
</evidence>
<dbReference type="GO" id="GO:0035925">
    <property type="term" value="F:mRNA 3'-UTR AU-rich region binding"/>
    <property type="evidence" value="ECO:0007669"/>
    <property type="project" value="TreeGrafter"/>
</dbReference>
<dbReference type="Pfam" id="PF01138">
    <property type="entry name" value="RNase_PH"/>
    <property type="match status" value="1"/>
</dbReference>
<protein>
    <recommendedName>
        <fullName evidence="6">Ribosomal RNA-processing protein 42</fullName>
    </recommendedName>
</protein>
<dbReference type="GO" id="GO:0000177">
    <property type="term" value="C:cytoplasmic exosome (RNase complex)"/>
    <property type="evidence" value="ECO:0007669"/>
    <property type="project" value="TreeGrafter"/>
</dbReference>
<dbReference type="PANTHER" id="PTHR11097">
    <property type="entry name" value="EXOSOME COMPLEX EXONUCLEASE RIBOSOMAL RNA PROCESSING PROTEIN"/>
    <property type="match status" value="1"/>
</dbReference>
<dbReference type="PANTHER" id="PTHR11097:SF8">
    <property type="entry name" value="EXOSOME COMPLEX COMPONENT RRP42"/>
    <property type="match status" value="1"/>
</dbReference>